<evidence type="ECO:0000313" key="1">
    <source>
        <dbReference type="EMBL" id="PWV59007.1"/>
    </source>
</evidence>
<dbReference type="InterPro" id="IPR024044">
    <property type="entry name" value="NifT/FixU_barrel-like_dom_sf"/>
</dbReference>
<dbReference type="EMBL" id="QGTJ01000012">
    <property type="protein sequence ID" value="PWV59007.1"/>
    <property type="molecule type" value="Genomic_DNA"/>
</dbReference>
<dbReference type="OrthoDB" id="196613at2"/>
<dbReference type="InterPro" id="IPR009727">
    <property type="entry name" value="NifT"/>
</dbReference>
<sequence>MANVMIRRGADGGLVFYLAKKDLEEQIESLEFDQPDRWGGELKLHDGQVWHVEPLNEAPRLPITVRARRLVGSDD</sequence>
<comment type="caution">
    <text evidence="1">The sequence shown here is derived from an EMBL/GenBank/DDBJ whole genome shotgun (WGS) entry which is preliminary data.</text>
</comment>
<proteinExistence type="predicted"/>
<organism evidence="1 2">
    <name type="scientific">Plasticicumulans acidivorans</name>
    <dbReference type="NCBI Taxonomy" id="886464"/>
    <lineage>
        <taxon>Bacteria</taxon>
        <taxon>Pseudomonadati</taxon>
        <taxon>Pseudomonadota</taxon>
        <taxon>Gammaproteobacteria</taxon>
        <taxon>Candidatus Competibacteraceae</taxon>
        <taxon>Plasticicumulans</taxon>
    </lineage>
</organism>
<dbReference type="GO" id="GO:0009399">
    <property type="term" value="P:nitrogen fixation"/>
    <property type="evidence" value="ECO:0007669"/>
    <property type="project" value="InterPro"/>
</dbReference>
<dbReference type="Pfam" id="PF06988">
    <property type="entry name" value="NifT"/>
    <property type="match status" value="1"/>
</dbReference>
<dbReference type="AlphaFoldDB" id="A0A317MQY2"/>
<name>A0A317MQY2_9GAMM</name>
<evidence type="ECO:0000313" key="2">
    <source>
        <dbReference type="Proteomes" id="UP000246569"/>
    </source>
</evidence>
<dbReference type="SUPFAM" id="SSF159203">
    <property type="entry name" value="NifT/FixU-like"/>
    <property type="match status" value="1"/>
</dbReference>
<dbReference type="RefSeq" id="WP_110019780.1">
    <property type="nucleotide sequence ID" value="NZ_QGTJ01000012.1"/>
</dbReference>
<accession>A0A317MQY2</accession>
<dbReference type="Gene3D" id="2.40.50.240">
    <property type="entry name" value="NifT/FixU-like"/>
    <property type="match status" value="1"/>
</dbReference>
<gene>
    <name evidence="1" type="ORF">C7443_1124</name>
</gene>
<dbReference type="Proteomes" id="UP000246569">
    <property type="component" value="Unassembled WGS sequence"/>
</dbReference>
<keyword evidence="2" id="KW-1185">Reference proteome</keyword>
<dbReference type="NCBIfam" id="TIGR02934">
    <property type="entry name" value="nifT_nitrog"/>
    <property type="match status" value="1"/>
</dbReference>
<reference evidence="1 2" key="1">
    <citation type="submission" date="2018-05" db="EMBL/GenBank/DDBJ databases">
        <title>Genomic Encyclopedia of Type Strains, Phase IV (KMG-IV): sequencing the most valuable type-strain genomes for metagenomic binning, comparative biology and taxonomic classification.</title>
        <authorList>
            <person name="Goeker M."/>
        </authorList>
    </citation>
    <scope>NUCLEOTIDE SEQUENCE [LARGE SCALE GENOMIC DNA]</scope>
    <source>
        <strain evidence="1 2">DSM 23606</strain>
    </source>
</reference>
<protein>
    <submittedName>
        <fullName evidence="1">Nitrogen fixation protein NifT</fullName>
    </submittedName>
</protein>